<evidence type="ECO:0000313" key="5">
    <source>
        <dbReference type="EMBL" id="TEB07244.1"/>
    </source>
</evidence>
<dbReference type="GO" id="GO:0032259">
    <property type="term" value="P:methylation"/>
    <property type="evidence" value="ECO:0007669"/>
    <property type="project" value="UniProtKB-KW"/>
</dbReference>
<keyword evidence="1 5" id="KW-0489">Methyltransferase</keyword>
<dbReference type="SMART" id="SM00138">
    <property type="entry name" value="MeTrc"/>
    <property type="match status" value="1"/>
</dbReference>
<dbReference type="PROSITE" id="PS50123">
    <property type="entry name" value="CHER"/>
    <property type="match status" value="1"/>
</dbReference>
<evidence type="ECO:0000313" key="6">
    <source>
        <dbReference type="Proteomes" id="UP000298324"/>
    </source>
</evidence>
<reference evidence="5 6" key="1">
    <citation type="journal article" date="2018" name="Environ. Microbiol.">
        <title>Novel energy conservation strategies and behaviour of Pelotomaculum schinkii driving syntrophic propionate catabolism.</title>
        <authorList>
            <person name="Hidalgo-Ahumada C.A.P."/>
            <person name="Nobu M.K."/>
            <person name="Narihiro T."/>
            <person name="Tamaki H."/>
            <person name="Liu W.T."/>
            <person name="Kamagata Y."/>
            <person name="Stams A.J.M."/>
            <person name="Imachi H."/>
            <person name="Sousa D.Z."/>
        </authorList>
    </citation>
    <scope>NUCLEOTIDE SEQUENCE [LARGE SCALE GENOMIC DNA]</scope>
    <source>
        <strain evidence="5 6">HH</strain>
    </source>
</reference>
<dbReference type="InterPro" id="IPR022642">
    <property type="entry name" value="CheR_C"/>
</dbReference>
<dbReference type="GO" id="GO:0008983">
    <property type="term" value="F:protein-glutamate O-methyltransferase activity"/>
    <property type="evidence" value="ECO:0007669"/>
    <property type="project" value="UniProtKB-EC"/>
</dbReference>
<dbReference type="SMART" id="SM00028">
    <property type="entry name" value="TPR"/>
    <property type="match status" value="3"/>
</dbReference>
<organism evidence="5 6">
    <name type="scientific">Pelotomaculum schinkii</name>
    <dbReference type="NCBI Taxonomy" id="78350"/>
    <lineage>
        <taxon>Bacteria</taxon>
        <taxon>Bacillati</taxon>
        <taxon>Bacillota</taxon>
        <taxon>Clostridia</taxon>
        <taxon>Eubacteriales</taxon>
        <taxon>Desulfotomaculaceae</taxon>
        <taxon>Pelotomaculum</taxon>
    </lineage>
</organism>
<dbReference type="InterPro" id="IPR000780">
    <property type="entry name" value="CheR_MeTrfase"/>
</dbReference>
<dbReference type="InterPro" id="IPR019734">
    <property type="entry name" value="TPR_rpt"/>
</dbReference>
<dbReference type="InterPro" id="IPR029063">
    <property type="entry name" value="SAM-dependent_MTases_sf"/>
</dbReference>
<protein>
    <submittedName>
        <fullName evidence="5">Chemotaxis protein methyltransferase Cher2</fullName>
        <ecNumber evidence="5">2.1.1.80</ecNumber>
    </submittedName>
</protein>
<dbReference type="EMBL" id="QFGA01000001">
    <property type="protein sequence ID" value="TEB07244.1"/>
    <property type="molecule type" value="Genomic_DNA"/>
</dbReference>
<evidence type="ECO:0000259" key="4">
    <source>
        <dbReference type="PROSITE" id="PS50123"/>
    </source>
</evidence>
<dbReference type="InterPro" id="IPR011990">
    <property type="entry name" value="TPR-like_helical_dom_sf"/>
</dbReference>
<sequence>MTKDVTNIPDNLPFSQLNDYLSINLGLHFPKERRHDLKRGLAAAGIELGFDNTLTFTRWLITTPATRKKVEVLASHLTVGETYFFRDENCFRTLEEHIHAILRQSPPPGGKRLKIWSAGCSTGEEPYSIAILLSKFSHFMKDWNVTILATDINPLSLRKAVRGLYGEWSFRGTPEWVKQKYFIKKESGLFEIQPSVKQMVDFSYLNLVEDSYPSYINNTCEVDIIFCRNVLMYFGAARRNLVVQRLHSCLAEGGWLAVSPSEMSPDLFSQFSTVNLSGTVVYKKDRHQSTSPVCRATGGISLDPAAFIKHGPGNTNNGPEAGLTGLSSANHKSPQLDEQVLEDADRLFKTAFAMFERCRYADAAEKLAVALSSISAGETSYVEKSLALMARANANLGKLHDAKDWCERAIAFNKLDPSLHYLLATILQEQNQHEEAISALNRTLYLDRDYLLAHYALGNIKRQLGKLEESDKHFDHALIILGSYAPGDLLPESDGMTAGRLSEMIISMKSGGLHALA</sequence>
<proteinExistence type="predicted"/>
<dbReference type="SUPFAM" id="SSF48452">
    <property type="entry name" value="TPR-like"/>
    <property type="match status" value="1"/>
</dbReference>
<dbReference type="Gene3D" id="3.40.50.150">
    <property type="entry name" value="Vaccinia Virus protein VP39"/>
    <property type="match status" value="1"/>
</dbReference>
<accession>A0A4Y7RE31</accession>
<dbReference type="AlphaFoldDB" id="A0A4Y7RE31"/>
<dbReference type="Proteomes" id="UP000298324">
    <property type="component" value="Unassembled WGS sequence"/>
</dbReference>
<dbReference type="PANTHER" id="PTHR24422:SF19">
    <property type="entry name" value="CHEMOTAXIS PROTEIN METHYLTRANSFERASE"/>
    <property type="match status" value="1"/>
</dbReference>
<dbReference type="Gene3D" id="1.25.40.10">
    <property type="entry name" value="Tetratricopeptide repeat domain"/>
    <property type="match status" value="1"/>
</dbReference>
<dbReference type="PRINTS" id="PR00996">
    <property type="entry name" value="CHERMTFRASE"/>
</dbReference>
<feature type="domain" description="CheR-type methyltransferase" evidence="4">
    <location>
        <begin position="14"/>
        <end position="287"/>
    </location>
</feature>
<dbReference type="Pfam" id="PF01739">
    <property type="entry name" value="CheR"/>
    <property type="match status" value="1"/>
</dbReference>
<keyword evidence="6" id="KW-1185">Reference proteome</keyword>
<dbReference type="RefSeq" id="WP_190239194.1">
    <property type="nucleotide sequence ID" value="NZ_QFGA01000001.1"/>
</dbReference>
<keyword evidence="3" id="KW-0949">S-adenosyl-L-methionine</keyword>
<dbReference type="SUPFAM" id="SSF53335">
    <property type="entry name" value="S-adenosyl-L-methionine-dependent methyltransferases"/>
    <property type="match status" value="1"/>
</dbReference>
<dbReference type="EC" id="2.1.1.80" evidence="5"/>
<dbReference type="InterPro" id="IPR050903">
    <property type="entry name" value="Bact_Chemotaxis_MeTrfase"/>
</dbReference>
<evidence type="ECO:0000256" key="2">
    <source>
        <dbReference type="ARBA" id="ARBA00022679"/>
    </source>
</evidence>
<comment type="caution">
    <text evidence="5">The sequence shown here is derived from an EMBL/GenBank/DDBJ whole genome shotgun (WGS) entry which is preliminary data.</text>
</comment>
<gene>
    <name evidence="5" type="primary">cheR2_1</name>
    <name evidence="5" type="ORF">Psch_00791</name>
</gene>
<name>A0A4Y7RE31_9FIRM</name>
<evidence type="ECO:0000256" key="3">
    <source>
        <dbReference type="ARBA" id="ARBA00022691"/>
    </source>
</evidence>
<keyword evidence="2 5" id="KW-0808">Transferase</keyword>
<dbReference type="PANTHER" id="PTHR24422">
    <property type="entry name" value="CHEMOTAXIS PROTEIN METHYLTRANSFERASE"/>
    <property type="match status" value="1"/>
</dbReference>
<dbReference type="Pfam" id="PF13181">
    <property type="entry name" value="TPR_8"/>
    <property type="match status" value="2"/>
</dbReference>
<evidence type="ECO:0000256" key="1">
    <source>
        <dbReference type="ARBA" id="ARBA00022603"/>
    </source>
</evidence>